<dbReference type="STRING" id="1367422.A0A178ZD68"/>
<comment type="caution">
    <text evidence="1">The sequence shown here is derived from an EMBL/GenBank/DDBJ whole genome shotgun (WGS) entry which is preliminary data.</text>
</comment>
<dbReference type="GeneID" id="30012656"/>
<evidence type="ECO:0000313" key="2">
    <source>
        <dbReference type="Proteomes" id="UP000078343"/>
    </source>
</evidence>
<name>A0A178ZD68_9EURO</name>
<dbReference type="EMBL" id="LVYI01000007">
    <property type="protein sequence ID" value="OAP57750.1"/>
    <property type="molecule type" value="Genomic_DNA"/>
</dbReference>
<reference evidence="1 2" key="1">
    <citation type="submission" date="2016-04" db="EMBL/GenBank/DDBJ databases">
        <title>Draft genome of Fonsecaea erecta CBS 125763.</title>
        <authorList>
            <person name="Weiss V.A."/>
            <person name="Vicente V.A."/>
            <person name="Raittz R.T."/>
            <person name="Moreno L.F."/>
            <person name="De Souza E.M."/>
            <person name="Pedrosa F.O."/>
            <person name="Steffens M.B."/>
            <person name="Faoro H."/>
            <person name="Tadra-Sfeir M.Z."/>
            <person name="Najafzadeh M.J."/>
            <person name="Felipe M.S."/>
            <person name="Teixeira M."/>
            <person name="Sun J."/>
            <person name="Xi L."/>
            <person name="Gomes R."/>
            <person name="De Azevedo C.M."/>
            <person name="Salgado C.G."/>
            <person name="Da Silva M.B."/>
            <person name="Nascimento M.F."/>
            <person name="Queiroz-Telles F."/>
            <person name="Attili D.S."/>
            <person name="Gorbushina A."/>
        </authorList>
    </citation>
    <scope>NUCLEOTIDE SEQUENCE [LARGE SCALE GENOMIC DNA]</scope>
    <source>
        <strain evidence="1 2">CBS 125763</strain>
    </source>
</reference>
<sequence>MNSRIHTSTPAELQNQYPQSPFAKPFLLCIQNVRYEEASHQAPSVHGPDFYWRPSASGYFRSEDVSGWYIWDPGQLFRGESPLRLATVEEAGRCILHMSSTLIWDPERHGYIHAPIDCTTEALGSAVWRRLSFGQYGTSDLAILGHARAGYQLHLPGPDSWFEQLLPDVCKAQQDGQPTCKLAGHLSIIVGLLAFGVEPHLALHAINASFRRDFNSTRFQQHNLHPSPSKSIPMVSTRTVYSESYLSASTTAGHKKRSMVIHIAYDPTRVDHGDLQAWEQGSHGEMFS</sequence>
<gene>
    <name evidence="1" type="ORF">AYL99_08488</name>
</gene>
<evidence type="ECO:0000313" key="1">
    <source>
        <dbReference type="EMBL" id="OAP57750.1"/>
    </source>
</evidence>
<dbReference type="AlphaFoldDB" id="A0A178ZD68"/>
<organism evidence="1 2">
    <name type="scientific">Fonsecaea erecta</name>
    <dbReference type="NCBI Taxonomy" id="1367422"/>
    <lineage>
        <taxon>Eukaryota</taxon>
        <taxon>Fungi</taxon>
        <taxon>Dikarya</taxon>
        <taxon>Ascomycota</taxon>
        <taxon>Pezizomycotina</taxon>
        <taxon>Eurotiomycetes</taxon>
        <taxon>Chaetothyriomycetidae</taxon>
        <taxon>Chaetothyriales</taxon>
        <taxon>Herpotrichiellaceae</taxon>
        <taxon>Fonsecaea</taxon>
    </lineage>
</organism>
<dbReference type="Proteomes" id="UP000078343">
    <property type="component" value="Unassembled WGS sequence"/>
</dbReference>
<accession>A0A178ZD68</accession>
<dbReference type="OrthoDB" id="5243686at2759"/>
<proteinExistence type="predicted"/>
<dbReference type="RefSeq" id="XP_018691117.1">
    <property type="nucleotide sequence ID" value="XM_018839996.1"/>
</dbReference>
<keyword evidence="2" id="KW-1185">Reference proteome</keyword>
<protein>
    <submittedName>
        <fullName evidence="1">Uncharacterized protein</fullName>
    </submittedName>
</protein>